<feature type="domain" description="Methyltransferase type 11" evidence="4">
    <location>
        <begin position="47"/>
        <end position="141"/>
    </location>
</feature>
<evidence type="ECO:0000313" key="6">
    <source>
        <dbReference type="Proteomes" id="UP001597180"/>
    </source>
</evidence>
<keyword evidence="2 5" id="KW-0808">Transferase</keyword>
<sequence>MKENKYDDHAFFQQYSQMARSIGGLDAAGEWHAVKRMLPDLRNQRVLDLGCGYGWHCRYAIEQGAKQVTGVDISERMLREAKRMTQSDSIQYLQLPIEDIDFPENSFDVVFSSLAFHYIQSFEEICRKVNRCLTSGGAFVFSVEHPVFTAHEKQDWHYDELGQRMFWPVDQYFAEGMRHTRFLGEKVTKYHRTLTSYINQLIRSGFQIRELVEPEPDPRLMDTGPEIKDELRRPMFLLISAVKL</sequence>
<keyword evidence="3" id="KW-0949">S-adenosyl-L-methionine</keyword>
<dbReference type="GO" id="GO:0102208">
    <property type="term" value="F:2-polyprenyl-6-hydroxyphenol methylase activity"/>
    <property type="evidence" value="ECO:0007669"/>
    <property type="project" value="UniProtKB-EC"/>
</dbReference>
<dbReference type="GO" id="GO:0032259">
    <property type="term" value="P:methylation"/>
    <property type="evidence" value="ECO:0007669"/>
    <property type="project" value="UniProtKB-KW"/>
</dbReference>
<dbReference type="RefSeq" id="WP_345586459.1">
    <property type="nucleotide sequence ID" value="NZ_BAABJG010000004.1"/>
</dbReference>
<evidence type="ECO:0000259" key="4">
    <source>
        <dbReference type="Pfam" id="PF08241"/>
    </source>
</evidence>
<dbReference type="EC" id="2.1.1.222" evidence="5"/>
<comment type="caution">
    <text evidence="5">The sequence shown here is derived from an EMBL/GenBank/DDBJ whole genome shotgun (WGS) entry which is preliminary data.</text>
</comment>
<dbReference type="PANTHER" id="PTHR43464">
    <property type="entry name" value="METHYLTRANSFERASE"/>
    <property type="match status" value="1"/>
</dbReference>
<keyword evidence="6" id="KW-1185">Reference proteome</keyword>
<organism evidence="5 6">
    <name type="scientific">Paenibacillus vulneris</name>
    <dbReference type="NCBI Taxonomy" id="1133364"/>
    <lineage>
        <taxon>Bacteria</taxon>
        <taxon>Bacillati</taxon>
        <taxon>Bacillota</taxon>
        <taxon>Bacilli</taxon>
        <taxon>Bacillales</taxon>
        <taxon>Paenibacillaceae</taxon>
        <taxon>Paenibacillus</taxon>
    </lineage>
</organism>
<protein>
    <submittedName>
        <fullName evidence="5">Class I SAM-dependent methyltransferase</fullName>
        <ecNumber evidence="5">2.1.1.222</ecNumber>
        <ecNumber evidence="5">2.1.1.64</ecNumber>
    </submittedName>
</protein>
<evidence type="ECO:0000313" key="5">
    <source>
        <dbReference type="EMBL" id="MFD1224462.1"/>
    </source>
</evidence>
<dbReference type="EMBL" id="JBHTLU010000045">
    <property type="protein sequence ID" value="MFD1224462.1"/>
    <property type="molecule type" value="Genomic_DNA"/>
</dbReference>
<dbReference type="InterPro" id="IPR013216">
    <property type="entry name" value="Methyltransf_11"/>
</dbReference>
<dbReference type="EC" id="2.1.1.64" evidence="5"/>
<evidence type="ECO:0000256" key="2">
    <source>
        <dbReference type="ARBA" id="ARBA00022679"/>
    </source>
</evidence>
<dbReference type="Pfam" id="PF08241">
    <property type="entry name" value="Methyltransf_11"/>
    <property type="match status" value="1"/>
</dbReference>
<dbReference type="SUPFAM" id="SSF53335">
    <property type="entry name" value="S-adenosyl-L-methionine-dependent methyltransferases"/>
    <property type="match status" value="1"/>
</dbReference>
<dbReference type="Gene3D" id="3.40.50.150">
    <property type="entry name" value="Vaccinia Virus protein VP39"/>
    <property type="match status" value="1"/>
</dbReference>
<evidence type="ECO:0000256" key="1">
    <source>
        <dbReference type="ARBA" id="ARBA00022603"/>
    </source>
</evidence>
<evidence type="ECO:0000256" key="3">
    <source>
        <dbReference type="ARBA" id="ARBA00022691"/>
    </source>
</evidence>
<dbReference type="PANTHER" id="PTHR43464:SF19">
    <property type="entry name" value="UBIQUINONE BIOSYNTHESIS O-METHYLTRANSFERASE, MITOCHONDRIAL"/>
    <property type="match status" value="1"/>
</dbReference>
<name>A0ABW3UVN7_9BACL</name>
<keyword evidence="1 5" id="KW-0489">Methyltransferase</keyword>
<dbReference type="CDD" id="cd02440">
    <property type="entry name" value="AdoMet_MTases"/>
    <property type="match status" value="1"/>
</dbReference>
<dbReference type="Proteomes" id="UP001597180">
    <property type="component" value="Unassembled WGS sequence"/>
</dbReference>
<dbReference type="GO" id="GO:0061542">
    <property type="term" value="F:3-demethylubiquinol 3-O-methyltransferase activity"/>
    <property type="evidence" value="ECO:0007669"/>
    <property type="project" value="UniProtKB-EC"/>
</dbReference>
<accession>A0ABW3UVN7</accession>
<reference evidence="6" key="1">
    <citation type="journal article" date="2019" name="Int. J. Syst. Evol. Microbiol.">
        <title>The Global Catalogue of Microorganisms (GCM) 10K type strain sequencing project: providing services to taxonomists for standard genome sequencing and annotation.</title>
        <authorList>
            <consortium name="The Broad Institute Genomics Platform"/>
            <consortium name="The Broad Institute Genome Sequencing Center for Infectious Disease"/>
            <person name="Wu L."/>
            <person name="Ma J."/>
        </authorList>
    </citation>
    <scope>NUCLEOTIDE SEQUENCE [LARGE SCALE GENOMIC DNA]</scope>
    <source>
        <strain evidence="6">CCUG 53270</strain>
    </source>
</reference>
<proteinExistence type="predicted"/>
<gene>
    <name evidence="5" type="ORF">ACFQ4B_30580</name>
</gene>
<dbReference type="InterPro" id="IPR029063">
    <property type="entry name" value="SAM-dependent_MTases_sf"/>
</dbReference>